<reference evidence="1 2" key="1">
    <citation type="journal article" date="2022" name="G3 (Bethesda)">
        <title>Enemy or ally: a genomic approach to elucidate the lifestyle of Phyllosticta citrichinaensis.</title>
        <authorList>
            <person name="Buijs V.A."/>
            <person name="Groenewald J.Z."/>
            <person name="Haridas S."/>
            <person name="LaButti K.M."/>
            <person name="Lipzen A."/>
            <person name="Martin F.M."/>
            <person name="Barry K."/>
            <person name="Grigoriev I.V."/>
            <person name="Crous P.W."/>
            <person name="Seidl M.F."/>
        </authorList>
    </citation>
    <scope>NUCLEOTIDE SEQUENCE [LARGE SCALE GENOMIC DNA]</scope>
    <source>
        <strain evidence="1 2">CBS 129764</strain>
    </source>
</reference>
<proteinExistence type="predicted"/>
<keyword evidence="2" id="KW-1185">Reference proteome</keyword>
<accession>A0ABR1XFM5</accession>
<gene>
    <name evidence="1" type="ORF">IWX90DRAFT_83709</name>
</gene>
<organism evidence="1 2">
    <name type="scientific">Phyllosticta citrichinensis</name>
    <dbReference type="NCBI Taxonomy" id="1130410"/>
    <lineage>
        <taxon>Eukaryota</taxon>
        <taxon>Fungi</taxon>
        <taxon>Dikarya</taxon>
        <taxon>Ascomycota</taxon>
        <taxon>Pezizomycotina</taxon>
        <taxon>Dothideomycetes</taxon>
        <taxon>Dothideomycetes incertae sedis</taxon>
        <taxon>Botryosphaeriales</taxon>
        <taxon>Phyllostictaceae</taxon>
        <taxon>Phyllosticta</taxon>
    </lineage>
</organism>
<evidence type="ECO:0000313" key="1">
    <source>
        <dbReference type="EMBL" id="KAK8152579.1"/>
    </source>
</evidence>
<evidence type="ECO:0000313" key="2">
    <source>
        <dbReference type="Proteomes" id="UP001456524"/>
    </source>
</evidence>
<protein>
    <submittedName>
        <fullName evidence="1">Uncharacterized protein</fullName>
    </submittedName>
</protein>
<dbReference type="Proteomes" id="UP001456524">
    <property type="component" value="Unassembled WGS sequence"/>
</dbReference>
<dbReference type="EMBL" id="JBBWUH010000014">
    <property type="protein sequence ID" value="KAK8152579.1"/>
    <property type="molecule type" value="Genomic_DNA"/>
</dbReference>
<sequence length="246" mass="27176">MSKLNAGGWSTESPTEDQASYITAFATSSIEELLGDARGILDKWPFGYMKCQQSDHPDNWWPLRLAIPTIQDIKGALLEKKIARGILSDLETPAVSNPPLCFSALRAPFSMFTIDGGQLVRENKTTLSTTYTASTGMFDYDLDHMEFSRRKDPLDGRSDVTATSATMIFSKEEPLGVLFDFEADTKNRLIFEEDGSIIVISSYELNQGAGTVCNVMLVKRVADGYERVAQPFVKALVYFVCHASSG</sequence>
<comment type="caution">
    <text evidence="1">The sequence shown here is derived from an EMBL/GenBank/DDBJ whole genome shotgun (WGS) entry which is preliminary data.</text>
</comment>
<name>A0ABR1XFM5_9PEZI</name>